<dbReference type="Pfam" id="PF01237">
    <property type="entry name" value="Oxysterol_BP"/>
    <property type="match status" value="2"/>
</dbReference>
<proteinExistence type="inferred from homology"/>
<dbReference type="Proteomes" id="UP001235939">
    <property type="component" value="Chromosome 15"/>
</dbReference>
<organism evidence="4 5">
    <name type="scientific">Cordylochernes scorpioides</name>
    <dbReference type="NCBI Taxonomy" id="51811"/>
    <lineage>
        <taxon>Eukaryota</taxon>
        <taxon>Metazoa</taxon>
        <taxon>Ecdysozoa</taxon>
        <taxon>Arthropoda</taxon>
        <taxon>Chelicerata</taxon>
        <taxon>Arachnida</taxon>
        <taxon>Pseudoscorpiones</taxon>
        <taxon>Cheliferoidea</taxon>
        <taxon>Chernetidae</taxon>
        <taxon>Cordylochernes</taxon>
    </lineage>
</organism>
<name>A0ABY6L936_9ARAC</name>
<feature type="compositionally biased region" description="Basic and acidic residues" evidence="3">
    <location>
        <begin position="338"/>
        <end position="348"/>
    </location>
</feature>
<feature type="region of interest" description="Disordered" evidence="3">
    <location>
        <begin position="338"/>
        <end position="366"/>
    </location>
</feature>
<dbReference type="PANTHER" id="PTHR10972">
    <property type="entry name" value="OXYSTEROL-BINDING PROTEIN-RELATED"/>
    <property type="match status" value="1"/>
</dbReference>
<dbReference type="InterPro" id="IPR037239">
    <property type="entry name" value="OSBP_sf"/>
</dbReference>
<comment type="similarity">
    <text evidence="1">Belongs to the OSBP family.</text>
</comment>
<dbReference type="PANTHER" id="PTHR10972:SF205">
    <property type="entry name" value="OXYSTEROL-BINDING PROTEIN 1"/>
    <property type="match status" value="1"/>
</dbReference>
<sequence length="412" mass="47155">MEGESGDPTTLAEEEEEEIPVVAVRSSPARRTRIPYKPDIPLSLWSIMKTCIGKELTKIPMPVNFNEPLSTLQRLTEEYEYSALLDRAARCQDSCEQMALVAAFTVSAYATTSNRTGKPFNPLLGETYECDRTDDLGWKCISEQVSHHPPMLAQHCEGTGGWTVWQEFSMSSKFRGKRKPLHWRKVTTTVHNIIVGKLWVDHHGEMDIVNHTTGDRCHLRFEPYSYFSRDTPRKVKGVVTNAEGAAKWVLQGTWDSKLEVARVVGSPGSVKGKPLLETATPRVAWRRAMPPEEYERMYNFTVLACQLNEPEPGVAPTDSRLRPDQRLMEDGRWDEANATKQKLEEKQRATRHRREQEAEQAATEGRPYIGYEPTWFKKQNDPVTGNPIHVYNGQYWDSKQNQDWSRCPDIFL</sequence>
<evidence type="ECO:0000256" key="1">
    <source>
        <dbReference type="ARBA" id="ARBA00008842"/>
    </source>
</evidence>
<evidence type="ECO:0000313" key="4">
    <source>
        <dbReference type="EMBL" id="UYV77650.1"/>
    </source>
</evidence>
<reference evidence="4 5" key="1">
    <citation type="submission" date="2022-01" db="EMBL/GenBank/DDBJ databases">
        <title>A chromosomal length assembly of Cordylochernes scorpioides.</title>
        <authorList>
            <person name="Zeh D."/>
            <person name="Zeh J."/>
        </authorList>
    </citation>
    <scope>NUCLEOTIDE SEQUENCE [LARGE SCALE GENOMIC DNA]</scope>
    <source>
        <strain evidence="4">IN4F17</strain>
        <tissue evidence="4">Whole Body</tissue>
    </source>
</reference>
<feature type="region of interest" description="Disordered" evidence="3">
    <location>
        <begin position="1"/>
        <end position="20"/>
    </location>
</feature>
<keyword evidence="2" id="KW-0597">Phosphoprotein</keyword>
<evidence type="ECO:0000256" key="3">
    <source>
        <dbReference type="SAM" id="MobiDB-lite"/>
    </source>
</evidence>
<dbReference type="SUPFAM" id="SSF144000">
    <property type="entry name" value="Oxysterol-binding protein-like"/>
    <property type="match status" value="1"/>
</dbReference>
<keyword evidence="5" id="KW-1185">Reference proteome</keyword>
<gene>
    <name evidence="4" type="ORF">LAZ67_15001820</name>
</gene>
<evidence type="ECO:0000256" key="2">
    <source>
        <dbReference type="ARBA" id="ARBA00022553"/>
    </source>
</evidence>
<dbReference type="InterPro" id="IPR000648">
    <property type="entry name" value="Oxysterol-bd"/>
</dbReference>
<dbReference type="EMBL" id="CP092877">
    <property type="protein sequence ID" value="UYV77650.1"/>
    <property type="molecule type" value="Genomic_DNA"/>
</dbReference>
<protein>
    <submittedName>
        <fullName evidence="4">OSBP</fullName>
    </submittedName>
</protein>
<dbReference type="Gene3D" id="2.40.160.120">
    <property type="match status" value="1"/>
</dbReference>
<evidence type="ECO:0000313" key="5">
    <source>
        <dbReference type="Proteomes" id="UP001235939"/>
    </source>
</evidence>
<accession>A0ABY6L936</accession>